<evidence type="ECO:0000313" key="2">
    <source>
        <dbReference type="EMBL" id="MDR6293353.1"/>
    </source>
</evidence>
<reference evidence="2 3" key="1">
    <citation type="submission" date="2023-07" db="EMBL/GenBank/DDBJ databases">
        <title>Sorghum-associated microbial communities from plants grown in Nebraska, USA.</title>
        <authorList>
            <person name="Schachtman D."/>
        </authorList>
    </citation>
    <scope>NUCLEOTIDE SEQUENCE [LARGE SCALE GENOMIC DNA]</scope>
    <source>
        <strain evidence="2 3">584</strain>
    </source>
</reference>
<dbReference type="SMART" id="SM00642">
    <property type="entry name" value="Aamy"/>
    <property type="match status" value="1"/>
</dbReference>
<dbReference type="InterPro" id="IPR017853">
    <property type="entry name" value="GH"/>
</dbReference>
<dbReference type="EMBL" id="JAVDPW010000011">
    <property type="protein sequence ID" value="MDR6293353.1"/>
    <property type="molecule type" value="Genomic_DNA"/>
</dbReference>
<dbReference type="InterPro" id="IPR013797">
    <property type="entry name" value="Maltooligo_trehalose_synth_4"/>
</dbReference>
<dbReference type="Gene3D" id="3.30.1590.10">
    <property type="entry name" value="Maltooligosyl trehalose synthase, domain 2"/>
    <property type="match status" value="2"/>
</dbReference>
<organism evidence="2 3">
    <name type="scientific">Inquilinus ginsengisoli</name>
    <dbReference type="NCBI Taxonomy" id="363840"/>
    <lineage>
        <taxon>Bacteria</taxon>
        <taxon>Pseudomonadati</taxon>
        <taxon>Pseudomonadota</taxon>
        <taxon>Alphaproteobacteria</taxon>
        <taxon>Rhodospirillales</taxon>
        <taxon>Rhodospirillaceae</taxon>
        <taxon>Inquilinus</taxon>
    </lineage>
</organism>
<dbReference type="Gene3D" id="1.10.10.470">
    <property type="entry name" value="Maltooligosyl trehalose synthase, domain 4"/>
    <property type="match status" value="1"/>
</dbReference>
<dbReference type="PANTHER" id="PTHR10357:SF216">
    <property type="entry name" value="MALTOOLIGOSYL TREHALOSE SYNTHASE-RELATED"/>
    <property type="match status" value="1"/>
</dbReference>
<dbReference type="InterPro" id="IPR006047">
    <property type="entry name" value="GH13_cat_dom"/>
</dbReference>
<proteinExistence type="predicted"/>
<dbReference type="SUPFAM" id="SSF51445">
    <property type="entry name" value="(Trans)glycosidases"/>
    <property type="match status" value="1"/>
</dbReference>
<dbReference type="NCBIfam" id="TIGR02401">
    <property type="entry name" value="trehalose_TreY"/>
    <property type="match status" value="1"/>
</dbReference>
<feature type="domain" description="Glycosyl hydrolase family 13 catalytic" evidence="1">
    <location>
        <begin position="16"/>
        <end position="450"/>
    </location>
</feature>
<dbReference type="PANTHER" id="PTHR10357">
    <property type="entry name" value="ALPHA-AMYLASE FAMILY MEMBER"/>
    <property type="match status" value="1"/>
</dbReference>
<dbReference type="Gene3D" id="1.10.150.200">
    <property type="entry name" value="Maltooligosyl trehalose synthase, domain 3"/>
    <property type="match status" value="1"/>
</dbReference>
<comment type="caution">
    <text evidence="2">The sequence shown here is derived from an EMBL/GenBank/DDBJ whole genome shotgun (WGS) entry which is preliminary data.</text>
</comment>
<evidence type="ECO:0000259" key="1">
    <source>
        <dbReference type="SMART" id="SM00642"/>
    </source>
</evidence>
<protein>
    <submittedName>
        <fullName evidence="2">Malto-oligosyltrehalose synthase</fullName>
    </submittedName>
</protein>
<name>A0ABU1JXL7_9PROT</name>
<sequence>MTALPPGPPRATARLQIHAGFTLDDARAALPYLARLGISHVYASPLLAARPGSAHGYDTIDPSRIDPERGGEDGFERFTAALRNHSLGLILDIVPNHMATGPDNAWWMDVLEWGRSSPHAAVFDIDWDAPAQPGRVLLPILGQPYGTALKEGDVALRFDAALGRFSIEVPGLSLPLAGASTALPLAQAATQATGPSADQLTALADLFQALPPDGRGQAEMLRGGLAALVARDPGAAAAIAEAVARQTPDDLHRLLERQHYRLAHWRVAAAEINYRRFFDIDDLIAVRIEDPDVFAATHRRILDAVAAGQVQGLRIDHIDGLADPAGYLARLRQAIDAAKPDGAPLYLVVEKILADGEDLPAVWPVDGTTGYEIANAIHAVQVDGNARGALTAAYARFTGDTATMDDTIRRCRQAVIAGTLAAPFEALVGAVDRLARADWPWRDLTRGAIREALAAVIERLTAYRSYLGGAGDGTAFGLESAIAGAREALPPDAARALGLVAELVTGRSRADGASAILCRFQQLTGAVAAKAVEDTAFYRHFPLVSLNEVGGTPERFGLPVDEFHAAFARRQQDWPDALSSLSTHDHKRGADVRARLAALSELAPDWEAGLAAWSAALAPHRGGGNDRPVPSRRHEHLFYQTVIGTWPLGGMAADYPDRIVAYLLKAAREGKDETGWTDPDAAYEAGLDRFVRAALDPARGGAFLAAIAPFAERVARVGAVNGLAQLAMQLTLPGVPDLYQGTEDWDLSLVDPDNRRPVDFMGLAERLEQVAEADPHALAADWPDGRIKHWLAARLLRHRRDDPALFARGAYAPVAASGPAAAHVVAWRRSLGDRHIVVAVPRLVAGRLNGGLGLTGFAGTTLQLPRVGNEGDGREQVPGGVPLDLGRPFERLPIFVRHLGESHGQ</sequence>
<dbReference type="RefSeq" id="WP_309800260.1">
    <property type="nucleotide sequence ID" value="NZ_JAVDPW010000011.1"/>
</dbReference>
<dbReference type="Proteomes" id="UP001262410">
    <property type="component" value="Unassembled WGS sequence"/>
</dbReference>
<dbReference type="Pfam" id="PF00128">
    <property type="entry name" value="Alpha-amylase"/>
    <property type="match status" value="1"/>
</dbReference>
<dbReference type="CDD" id="cd11336">
    <property type="entry name" value="AmyAc_MTSase"/>
    <property type="match status" value="1"/>
</dbReference>
<dbReference type="Gene3D" id="3.20.20.80">
    <property type="entry name" value="Glycosidases"/>
    <property type="match status" value="2"/>
</dbReference>
<keyword evidence="3" id="KW-1185">Reference proteome</keyword>
<accession>A0ABU1JXL7</accession>
<dbReference type="InterPro" id="IPR012767">
    <property type="entry name" value="Trehalose_TreY"/>
</dbReference>
<evidence type="ECO:0000313" key="3">
    <source>
        <dbReference type="Proteomes" id="UP001262410"/>
    </source>
</evidence>
<gene>
    <name evidence="2" type="ORF">E9232_005903</name>
</gene>